<keyword evidence="1" id="KW-0805">Transcription regulation</keyword>
<keyword evidence="6" id="KW-1185">Reference proteome</keyword>
<evidence type="ECO:0000313" key="6">
    <source>
        <dbReference type="Proteomes" id="UP000068167"/>
    </source>
</evidence>
<evidence type="ECO:0000313" key="5">
    <source>
        <dbReference type="EMBL" id="AKV66921.1"/>
    </source>
</evidence>
<dbReference type="InterPro" id="IPR018490">
    <property type="entry name" value="cNMP-bd_dom_sf"/>
</dbReference>
<dbReference type="Gene3D" id="2.60.120.10">
    <property type="entry name" value="Jelly Rolls"/>
    <property type="match status" value="1"/>
</dbReference>
<dbReference type="PRINTS" id="PR00034">
    <property type="entry name" value="HTHCRP"/>
</dbReference>
<evidence type="ECO:0000256" key="2">
    <source>
        <dbReference type="ARBA" id="ARBA00023125"/>
    </source>
</evidence>
<dbReference type="CDD" id="cd00092">
    <property type="entry name" value="HTH_CRP"/>
    <property type="match status" value="1"/>
</dbReference>
<dbReference type="InterPro" id="IPR012318">
    <property type="entry name" value="HTH_CRP"/>
</dbReference>
<name>A0A0K1RYY2_9CHRO</name>
<dbReference type="InterPro" id="IPR036390">
    <property type="entry name" value="WH_DNA-bd_sf"/>
</dbReference>
<dbReference type="PROSITE" id="PS51063">
    <property type="entry name" value="HTH_CRP_2"/>
    <property type="match status" value="1"/>
</dbReference>
<sequence length="186" mass="21439">MREPLVTRLFQPRDPLPSRLDALWLINRGVVKVMTWDEEGEIVILGYWGENDVVGRPLSQIQPYEMQCCTSVEATCLPLERGSSLSSALCRHVQQTEHWLCSLRRDRPRLRFLKTLIQLSQKFGRPAETGQRIDIRFTHRELAEMVGMTRVSITRLINEFEQQGLISRAGGHIIVLPSADTQFHPY</sequence>
<dbReference type="SUPFAM" id="SSF51206">
    <property type="entry name" value="cAMP-binding domain-like"/>
    <property type="match status" value="1"/>
</dbReference>
<dbReference type="RefSeq" id="WP_002742223.1">
    <property type="nucleotide sequence ID" value="NZ_CP011339.1"/>
</dbReference>
<dbReference type="PATRIC" id="fig|1638788.3.peg.1791"/>
<organism evidence="5 6">
    <name type="scientific">Microcystis panniformis FACHB-1757</name>
    <dbReference type="NCBI Taxonomy" id="1638788"/>
    <lineage>
        <taxon>Bacteria</taxon>
        <taxon>Bacillati</taxon>
        <taxon>Cyanobacteriota</taxon>
        <taxon>Cyanophyceae</taxon>
        <taxon>Oscillatoriophycideae</taxon>
        <taxon>Chroococcales</taxon>
        <taxon>Microcystaceae</taxon>
        <taxon>Microcystis</taxon>
    </lineage>
</organism>
<dbReference type="KEGG" id="mpk:VL20_1782"/>
<dbReference type="Pfam" id="PF13545">
    <property type="entry name" value="HTH_Crp_2"/>
    <property type="match status" value="1"/>
</dbReference>
<dbReference type="GO" id="GO:0003677">
    <property type="term" value="F:DNA binding"/>
    <property type="evidence" value="ECO:0007669"/>
    <property type="project" value="UniProtKB-KW"/>
</dbReference>
<dbReference type="SUPFAM" id="SSF46785">
    <property type="entry name" value="Winged helix' DNA-binding domain"/>
    <property type="match status" value="1"/>
</dbReference>
<evidence type="ECO:0000259" key="4">
    <source>
        <dbReference type="PROSITE" id="PS51063"/>
    </source>
</evidence>
<feature type="domain" description="HTH crp-type" evidence="4">
    <location>
        <begin position="106"/>
        <end position="179"/>
    </location>
</feature>
<dbReference type="InterPro" id="IPR036388">
    <property type="entry name" value="WH-like_DNA-bd_sf"/>
</dbReference>
<dbReference type="EMBL" id="CP011339">
    <property type="protein sequence ID" value="AKV66921.1"/>
    <property type="molecule type" value="Genomic_DNA"/>
</dbReference>
<gene>
    <name evidence="5" type="ORF">VL20_1782</name>
</gene>
<evidence type="ECO:0000256" key="1">
    <source>
        <dbReference type="ARBA" id="ARBA00023015"/>
    </source>
</evidence>
<evidence type="ECO:0000256" key="3">
    <source>
        <dbReference type="ARBA" id="ARBA00023163"/>
    </source>
</evidence>
<dbReference type="InterPro" id="IPR014710">
    <property type="entry name" value="RmlC-like_jellyroll"/>
</dbReference>
<dbReference type="SMART" id="SM00419">
    <property type="entry name" value="HTH_CRP"/>
    <property type="match status" value="1"/>
</dbReference>
<reference evidence="5 6" key="1">
    <citation type="journal article" date="2016" name="Stand. Genomic Sci.">
        <title>Complete genome sequence and genomic characterization of Microcystis panniformis FACHB 1757 by third-generation sequencing.</title>
        <authorList>
            <person name="Zhang J.Y."/>
            <person name="Guan R."/>
            <person name="Zhang H.J."/>
            <person name="Li H."/>
            <person name="Xiao P."/>
            <person name="Yu G.L."/>
            <person name="Du L."/>
            <person name="Cao D.M."/>
            <person name="Zhu B.C."/>
            <person name="Li R.H."/>
            <person name="Lu Z.H."/>
        </authorList>
    </citation>
    <scope>NUCLEOTIDE SEQUENCE [LARGE SCALE GENOMIC DNA]</scope>
    <source>
        <strain evidence="5 6">FACHB-1757</strain>
    </source>
</reference>
<accession>A0A0K1RYY2</accession>
<dbReference type="Proteomes" id="UP000068167">
    <property type="component" value="Chromosome"/>
</dbReference>
<dbReference type="AlphaFoldDB" id="A0A0K1RYY2"/>
<dbReference type="Gene3D" id="1.10.10.10">
    <property type="entry name" value="Winged helix-like DNA-binding domain superfamily/Winged helix DNA-binding domain"/>
    <property type="match status" value="1"/>
</dbReference>
<protein>
    <submittedName>
        <fullName evidence="5">cAMP-binding protein</fullName>
    </submittedName>
</protein>
<keyword evidence="2" id="KW-0238">DNA-binding</keyword>
<keyword evidence="3" id="KW-0804">Transcription</keyword>
<dbReference type="GO" id="GO:0006355">
    <property type="term" value="P:regulation of DNA-templated transcription"/>
    <property type="evidence" value="ECO:0007669"/>
    <property type="project" value="InterPro"/>
</dbReference>
<proteinExistence type="predicted"/>